<dbReference type="GO" id="GO:0006629">
    <property type="term" value="P:lipid metabolic process"/>
    <property type="evidence" value="ECO:0007669"/>
    <property type="project" value="UniProtKB-KW"/>
</dbReference>
<dbReference type="AlphaFoldDB" id="M1B6X6"/>
<dbReference type="InterPro" id="IPR042099">
    <property type="entry name" value="ANL_N_sf"/>
</dbReference>
<comment type="subcellular location">
    <subcellularLocation>
        <location evidence="1">Membrane</location>
        <topology evidence="1">Multi-pass membrane protein</topology>
    </subcellularLocation>
</comment>
<keyword evidence="7" id="KW-1208">Phospholipid metabolism</keyword>
<feature type="transmembrane region" description="Helical" evidence="8">
    <location>
        <begin position="38"/>
        <end position="63"/>
    </location>
</feature>
<dbReference type="Gramene" id="PGSC0003DMT400038477">
    <property type="protein sequence ID" value="PGSC0003DMT400038477"/>
    <property type="gene ID" value="PGSC0003DMG401014852"/>
</dbReference>
<evidence type="ECO:0000256" key="8">
    <source>
        <dbReference type="SAM" id="Phobius"/>
    </source>
</evidence>
<keyword evidence="10" id="KW-1185">Reference proteome</keyword>
<evidence type="ECO:0000256" key="2">
    <source>
        <dbReference type="ARBA" id="ARBA00022679"/>
    </source>
</evidence>
<keyword evidence="4 8" id="KW-1133">Transmembrane helix</keyword>
<dbReference type="PANTHER" id="PTHR15362">
    <property type="entry name" value="PHOSPHATIDYLINOSITOL SYNTHASE"/>
    <property type="match status" value="1"/>
</dbReference>
<dbReference type="Gene3D" id="3.40.50.12780">
    <property type="entry name" value="N-terminal domain of ligase-like"/>
    <property type="match status" value="1"/>
</dbReference>
<evidence type="ECO:0000313" key="10">
    <source>
        <dbReference type="Proteomes" id="UP000011115"/>
    </source>
</evidence>
<dbReference type="ExpressionAtlas" id="M1B6X6">
    <property type="expression patterns" value="baseline"/>
</dbReference>
<keyword evidence="3 8" id="KW-0812">Transmembrane</keyword>
<dbReference type="GO" id="GO:0016740">
    <property type="term" value="F:transferase activity"/>
    <property type="evidence" value="ECO:0007669"/>
    <property type="project" value="UniProtKB-KW"/>
</dbReference>
<dbReference type="Proteomes" id="UP000011115">
    <property type="component" value="Unassembled WGS sequence"/>
</dbReference>
<evidence type="ECO:0000256" key="4">
    <source>
        <dbReference type="ARBA" id="ARBA00022989"/>
    </source>
</evidence>
<evidence type="ECO:0000313" key="9">
    <source>
        <dbReference type="EnsemblPlants" id="PGSC0003DMT400038477"/>
    </source>
</evidence>
<dbReference type="EnsemblPlants" id="PGSC0003DMT400038477">
    <property type="protein sequence ID" value="PGSC0003DMT400038477"/>
    <property type="gene ID" value="PGSC0003DMG401014852"/>
</dbReference>
<dbReference type="GO" id="GO:0016020">
    <property type="term" value="C:membrane"/>
    <property type="evidence" value="ECO:0007669"/>
    <property type="project" value="UniProtKB-SubCell"/>
</dbReference>
<accession>M1B6X6</accession>
<protein>
    <submittedName>
        <fullName evidence="9">Phosphatidylinositol synthase</fullName>
    </submittedName>
</protein>
<keyword evidence="6 8" id="KW-0472">Membrane</keyword>
<keyword evidence="5" id="KW-0443">Lipid metabolism</keyword>
<dbReference type="HOGENOM" id="CLU_1565630_0_0_1"/>
<proteinExistence type="predicted"/>
<organism evidence="9 10">
    <name type="scientific">Solanum tuberosum</name>
    <name type="common">Potato</name>
    <dbReference type="NCBI Taxonomy" id="4113"/>
    <lineage>
        <taxon>Eukaryota</taxon>
        <taxon>Viridiplantae</taxon>
        <taxon>Streptophyta</taxon>
        <taxon>Embryophyta</taxon>
        <taxon>Tracheophyta</taxon>
        <taxon>Spermatophyta</taxon>
        <taxon>Magnoliopsida</taxon>
        <taxon>eudicotyledons</taxon>
        <taxon>Gunneridae</taxon>
        <taxon>Pentapetalae</taxon>
        <taxon>asterids</taxon>
        <taxon>lamiids</taxon>
        <taxon>Solanales</taxon>
        <taxon>Solanaceae</taxon>
        <taxon>Solanoideae</taxon>
        <taxon>Solaneae</taxon>
        <taxon>Solanum</taxon>
    </lineage>
</organism>
<sequence length="171" mass="18769">MKQDRKAIIFNPIPADQSSGENNRSKMAGKSKPKPLNVYLYIPNIIGYLRILMNCVAFAVCFVDKKLFSLLYFVSKALASCDVWLLCTSFARHTAMGTITGHQLVECYGMTEFDGICNPIGGKHRGGTVGKPFSAVQANIFLNNESGSDKTGVRELCIKGPSFRNIGSYLC</sequence>
<evidence type="ECO:0000256" key="7">
    <source>
        <dbReference type="ARBA" id="ARBA00023264"/>
    </source>
</evidence>
<dbReference type="PANTHER" id="PTHR15362:SF4">
    <property type="entry name" value="CDP-DIACYLGLYCEROL--INOSITOL 3-PHOSPHATIDYLTRANSFERASE"/>
    <property type="match status" value="1"/>
</dbReference>
<name>M1B6X6_SOLTU</name>
<evidence type="ECO:0000256" key="5">
    <source>
        <dbReference type="ARBA" id="ARBA00023098"/>
    </source>
</evidence>
<reference evidence="10" key="1">
    <citation type="journal article" date="2011" name="Nature">
        <title>Genome sequence and analysis of the tuber crop potato.</title>
        <authorList>
            <consortium name="The Potato Genome Sequencing Consortium"/>
        </authorList>
    </citation>
    <scope>NUCLEOTIDE SEQUENCE [LARGE SCALE GENOMIC DNA]</scope>
    <source>
        <strain evidence="10">cv. DM1-3 516 R44</strain>
    </source>
</reference>
<reference evidence="9" key="2">
    <citation type="submission" date="2015-06" db="UniProtKB">
        <authorList>
            <consortium name="EnsemblPlants"/>
        </authorList>
    </citation>
    <scope>IDENTIFICATION</scope>
    <source>
        <strain evidence="9">DM1-3 516 R44</strain>
    </source>
</reference>
<keyword evidence="2" id="KW-0808">Transferase</keyword>
<evidence type="ECO:0000256" key="1">
    <source>
        <dbReference type="ARBA" id="ARBA00004141"/>
    </source>
</evidence>
<evidence type="ECO:0000256" key="6">
    <source>
        <dbReference type="ARBA" id="ARBA00023136"/>
    </source>
</evidence>
<evidence type="ECO:0000256" key="3">
    <source>
        <dbReference type="ARBA" id="ARBA00022692"/>
    </source>
</evidence>